<accession>Q9S8R1</accession>
<name>Q9S8R1_SOLTU</name>
<sequence length="19" mass="2212">EHSYYGSFGYHVTNFFAVS</sequence>
<proteinExistence type="evidence at protein level"/>
<dbReference type="AlphaFoldDB" id="Q9S8R1"/>
<keyword id="KW-0903">Direct protein sequencing</keyword>
<protein>
    <submittedName>
        <fullName>Starch branching enzyme</fullName>
    </submittedName>
</protein>
<organism>
    <name type="scientific">Solanum tuberosum</name>
    <name type="common">Potato</name>
    <dbReference type="NCBI Taxonomy" id="4113"/>
    <lineage>
        <taxon>Eukaryota</taxon>
        <taxon>Viridiplantae</taxon>
        <taxon>Streptophyta</taxon>
        <taxon>Embryophyta</taxon>
        <taxon>Tracheophyta</taxon>
        <taxon>Spermatophyta</taxon>
        <taxon>Magnoliopsida</taxon>
        <taxon>eudicotyledons</taxon>
        <taxon>Gunneridae</taxon>
        <taxon>Pentapetalae</taxon>
        <taxon>asterids</taxon>
        <taxon>lamiids</taxon>
        <taxon>Solanales</taxon>
        <taxon>Solanaceae</taxon>
        <taxon>Solanoideae</taxon>
        <taxon>Solaneae</taxon>
        <taxon>Solanum</taxon>
    </lineage>
</organism>
<dbReference type="Gene3D" id="3.20.20.80">
    <property type="entry name" value="Glycosidases"/>
    <property type="match status" value="1"/>
</dbReference>
<reference key="1">
    <citation type="journal article" date="1993" name="FEBS Lett.">
        <title>Characterization of the 97 and 103 kDa forms of starch branching enzyme from potato tubers.</title>
        <authorList>
            <person name="Khoshnoodi J."/>
            <person name="Ek B."/>
            <person name="Rask L."/>
            <person name="Larsson H."/>
        </authorList>
    </citation>
    <scope>PROTEIN SEQUENCE</scope>
</reference>